<dbReference type="SMART" id="SM00777">
    <property type="entry name" value="Mad3_BUB1_I"/>
    <property type="match status" value="1"/>
</dbReference>
<dbReference type="InterPro" id="IPR015661">
    <property type="entry name" value="Bub1/Mad3"/>
</dbReference>
<name>A0ABM0LZ55_SACKO</name>
<dbReference type="GeneID" id="100369165"/>
<dbReference type="PANTHER" id="PTHR14030:SF4">
    <property type="entry name" value="BUB1 KINASE, ISOFORM A-RELATED"/>
    <property type="match status" value="1"/>
</dbReference>
<reference evidence="3" key="1">
    <citation type="submission" date="2025-08" db="UniProtKB">
        <authorList>
            <consortium name="RefSeq"/>
        </authorList>
    </citation>
    <scope>IDENTIFICATION</scope>
    <source>
        <tissue evidence="3">Testes</tissue>
    </source>
</reference>
<proteinExistence type="predicted"/>
<dbReference type="InterPro" id="IPR013212">
    <property type="entry name" value="Mad3/Bub1_I"/>
</dbReference>
<dbReference type="RefSeq" id="XP_006813046.1">
    <property type="nucleotide sequence ID" value="XM_006812983.1"/>
</dbReference>
<gene>
    <name evidence="3" type="primary">LOC100369165</name>
</gene>
<evidence type="ECO:0000313" key="2">
    <source>
        <dbReference type="Proteomes" id="UP000694865"/>
    </source>
</evidence>
<protein>
    <submittedName>
        <fullName evidence="3">Mitotic checkpoint serine/threonine-protein kinase BUB1 beta-like</fullName>
    </submittedName>
</protein>
<dbReference type="Proteomes" id="UP000694865">
    <property type="component" value="Unplaced"/>
</dbReference>
<dbReference type="Pfam" id="PF08311">
    <property type="entry name" value="Mad3_BUB1_I"/>
    <property type="match status" value="1"/>
</dbReference>
<dbReference type="PANTHER" id="PTHR14030">
    <property type="entry name" value="MITOTIC CHECKPOINT SERINE/THREONINE-PROTEIN KINASE BUB1"/>
    <property type="match status" value="1"/>
</dbReference>
<organism evidence="2 3">
    <name type="scientific">Saccoglossus kowalevskii</name>
    <name type="common">Acorn worm</name>
    <dbReference type="NCBI Taxonomy" id="10224"/>
    <lineage>
        <taxon>Eukaryota</taxon>
        <taxon>Metazoa</taxon>
        <taxon>Hemichordata</taxon>
        <taxon>Enteropneusta</taxon>
        <taxon>Harrimaniidae</taxon>
        <taxon>Saccoglossus</taxon>
    </lineage>
</organism>
<dbReference type="Gene3D" id="1.25.40.430">
    <property type="match status" value="1"/>
</dbReference>
<feature type="domain" description="BUB1 N-terminal" evidence="1">
    <location>
        <begin position="16"/>
        <end position="179"/>
    </location>
</feature>
<dbReference type="PROSITE" id="PS51489">
    <property type="entry name" value="BUB1_N"/>
    <property type="match status" value="1"/>
</dbReference>
<accession>A0ABM0LZ55</accession>
<keyword evidence="2" id="KW-1185">Reference proteome</keyword>
<evidence type="ECO:0000259" key="1">
    <source>
        <dbReference type="PROSITE" id="PS51489"/>
    </source>
</evidence>
<evidence type="ECO:0000313" key="3">
    <source>
        <dbReference type="RefSeq" id="XP_006813046.1"/>
    </source>
</evidence>
<sequence length="330" mass="37489">MTMSKILTDCVLMKWFETEIRTYSGEDPMQVWHEYIKWTEQNFPKGGRDSNLPLLLERCVSHFVKDVGKYANDARYVEAWIKFANFCSDPIEIYQFIQNKGIGWKLAIFYESLANEYENVGNTKKADNVYEEGIRRNAEPKEKLQRLHREFKCRVAREAAAGIAEEEPMDAEISQGQRRALGGLKMHGKRAPKVPVVRVGSQVQTKSRGLPGTTAVLQQSNSAPVKVYGDEDGACSNALLPATGEWTQLAPRVEVAKENTQTAGKWNKCKIPQRGGVSIGINDVDMPAFSVHEDPEQLVYVQQPYILTDFLNSLHIFTHKNKVCRYLQSW</sequence>